<accession>A0A2Z6NU02</accession>
<feature type="compositionally biased region" description="Polar residues" evidence="1">
    <location>
        <begin position="63"/>
        <end position="74"/>
    </location>
</feature>
<feature type="signal peptide" evidence="2">
    <location>
        <begin position="1"/>
        <end position="16"/>
    </location>
</feature>
<feature type="chain" id="PRO_5016432312" evidence="2">
    <location>
        <begin position="17"/>
        <end position="74"/>
    </location>
</feature>
<gene>
    <name evidence="3" type="ORF">TSUD_219500</name>
</gene>
<dbReference type="Proteomes" id="UP000242715">
    <property type="component" value="Unassembled WGS sequence"/>
</dbReference>
<reference evidence="4" key="1">
    <citation type="journal article" date="2017" name="Front. Plant Sci.">
        <title>Climate Clever Clovers: New Paradigm to Reduce the Environmental Footprint of Ruminants by Breeding Low Methanogenic Forages Utilizing Haplotype Variation.</title>
        <authorList>
            <person name="Kaur P."/>
            <person name="Appels R."/>
            <person name="Bayer P.E."/>
            <person name="Keeble-Gagnere G."/>
            <person name="Wang J."/>
            <person name="Hirakawa H."/>
            <person name="Shirasawa K."/>
            <person name="Vercoe P."/>
            <person name="Stefanova K."/>
            <person name="Durmic Z."/>
            <person name="Nichols P."/>
            <person name="Revell C."/>
            <person name="Isobe S.N."/>
            <person name="Edwards D."/>
            <person name="Erskine W."/>
        </authorList>
    </citation>
    <scope>NUCLEOTIDE SEQUENCE [LARGE SCALE GENOMIC DNA]</scope>
    <source>
        <strain evidence="4">cv. Daliak</strain>
    </source>
</reference>
<feature type="region of interest" description="Disordered" evidence="1">
    <location>
        <begin position="31"/>
        <end position="74"/>
    </location>
</feature>
<sequence length="74" mass="8309">MLVSCLWLPLSYVVLYIDRLKMENFQNYRDVDVHSSATDSSDASSESDEYYGSENIEDEDGNDTVSAADQSSDD</sequence>
<feature type="compositionally biased region" description="Acidic residues" evidence="1">
    <location>
        <begin position="45"/>
        <end position="62"/>
    </location>
</feature>
<evidence type="ECO:0000313" key="4">
    <source>
        <dbReference type="Proteomes" id="UP000242715"/>
    </source>
</evidence>
<evidence type="ECO:0000256" key="2">
    <source>
        <dbReference type="SAM" id="SignalP"/>
    </source>
</evidence>
<proteinExistence type="predicted"/>
<protein>
    <submittedName>
        <fullName evidence="3">Uncharacterized protein</fullName>
    </submittedName>
</protein>
<keyword evidence="2" id="KW-0732">Signal</keyword>
<evidence type="ECO:0000256" key="1">
    <source>
        <dbReference type="SAM" id="MobiDB-lite"/>
    </source>
</evidence>
<name>A0A2Z6NU02_TRISU</name>
<dbReference type="AlphaFoldDB" id="A0A2Z6NU02"/>
<dbReference type="EMBL" id="DF973796">
    <property type="protein sequence ID" value="GAU40240.1"/>
    <property type="molecule type" value="Genomic_DNA"/>
</dbReference>
<keyword evidence="4" id="KW-1185">Reference proteome</keyword>
<organism evidence="3 4">
    <name type="scientific">Trifolium subterraneum</name>
    <name type="common">Subterranean clover</name>
    <dbReference type="NCBI Taxonomy" id="3900"/>
    <lineage>
        <taxon>Eukaryota</taxon>
        <taxon>Viridiplantae</taxon>
        <taxon>Streptophyta</taxon>
        <taxon>Embryophyta</taxon>
        <taxon>Tracheophyta</taxon>
        <taxon>Spermatophyta</taxon>
        <taxon>Magnoliopsida</taxon>
        <taxon>eudicotyledons</taxon>
        <taxon>Gunneridae</taxon>
        <taxon>Pentapetalae</taxon>
        <taxon>rosids</taxon>
        <taxon>fabids</taxon>
        <taxon>Fabales</taxon>
        <taxon>Fabaceae</taxon>
        <taxon>Papilionoideae</taxon>
        <taxon>50 kb inversion clade</taxon>
        <taxon>NPAAA clade</taxon>
        <taxon>Hologalegina</taxon>
        <taxon>IRL clade</taxon>
        <taxon>Trifolieae</taxon>
        <taxon>Trifolium</taxon>
    </lineage>
</organism>
<evidence type="ECO:0000313" key="3">
    <source>
        <dbReference type="EMBL" id="GAU40240.1"/>
    </source>
</evidence>
<feature type="compositionally biased region" description="Low complexity" evidence="1">
    <location>
        <begin position="34"/>
        <end position="44"/>
    </location>
</feature>